<evidence type="ECO:0000313" key="5">
    <source>
        <dbReference type="Proteomes" id="UP000472676"/>
    </source>
</evidence>
<feature type="domain" description="Peptidase M16 C-terminal" evidence="3">
    <location>
        <begin position="205"/>
        <end position="380"/>
    </location>
</feature>
<dbReference type="Pfam" id="PF00675">
    <property type="entry name" value="Peptidase_M16"/>
    <property type="match status" value="2"/>
</dbReference>
<dbReference type="InterPro" id="IPR011249">
    <property type="entry name" value="Metalloenz_LuxS/M16"/>
</dbReference>
<feature type="signal peptide" evidence="1">
    <location>
        <begin position="1"/>
        <end position="23"/>
    </location>
</feature>
<dbReference type="EMBL" id="JAAMOW010000006">
    <property type="protein sequence ID" value="NGY05518.1"/>
    <property type="molecule type" value="Genomic_DNA"/>
</dbReference>
<dbReference type="RefSeq" id="WP_166257191.1">
    <property type="nucleotide sequence ID" value="NZ_JAAMOW010000006.1"/>
</dbReference>
<keyword evidence="5" id="KW-1185">Reference proteome</keyword>
<dbReference type="SUPFAM" id="SSF63411">
    <property type="entry name" value="LuxS/MPP-like metallohydrolase"/>
    <property type="match status" value="4"/>
</dbReference>
<dbReference type="InterPro" id="IPR007863">
    <property type="entry name" value="Peptidase_M16_C"/>
</dbReference>
<name>A0A6M2BSQ6_9GAMM</name>
<proteinExistence type="predicted"/>
<dbReference type="PANTHER" id="PTHR11851:SF224">
    <property type="entry name" value="PROCESSING PROTEASE"/>
    <property type="match status" value="1"/>
</dbReference>
<feature type="domain" description="Peptidase M16 N-terminal" evidence="2">
    <location>
        <begin position="490"/>
        <end position="610"/>
    </location>
</feature>
<dbReference type="PANTHER" id="PTHR11851">
    <property type="entry name" value="METALLOPROTEASE"/>
    <property type="match status" value="1"/>
</dbReference>
<dbReference type="InterPro" id="IPR011765">
    <property type="entry name" value="Pept_M16_N"/>
</dbReference>
<evidence type="ECO:0000259" key="2">
    <source>
        <dbReference type="Pfam" id="PF00675"/>
    </source>
</evidence>
<feature type="chain" id="PRO_5027081614" evidence="1">
    <location>
        <begin position="24"/>
        <end position="923"/>
    </location>
</feature>
<evidence type="ECO:0000259" key="3">
    <source>
        <dbReference type="Pfam" id="PF05193"/>
    </source>
</evidence>
<dbReference type="Proteomes" id="UP000472676">
    <property type="component" value="Unassembled WGS sequence"/>
</dbReference>
<dbReference type="AlphaFoldDB" id="A0A6M2BSQ6"/>
<sequence length="923" mass="100176">MKRLVLAACAAVALLAVVAPVAADTDASAFGDVRIPYQRFVLSNGLTLIIHEDHKAPVVAVNVWYHVGSKDEPAGLHGFAHLFEHLMFNGSENYNDEFFRPLEPAGATKMNGTTAYDRTNYFENVPTSALDRTLWLESDRMGHLVGAIDQARLDEQRGVVLNEKRQRENEPYGKVDDFIARETYPVSHPYSWTPIGSEKDLNAASLTDVKNWFKTHYGAANAVLVIAGDVDTAAVRKKVELYFGDIPSGPPLEHQGAWVAKMHGVKRATIQDRVPQARIDEVWNIPGFCDPEANQLSLAAAVLGDGKNSRLYKRLVYQDQSATDVQVDVAPTEIGSQFSVSATVRPGGDPSAVERAIDDEMQRFLRDGPTATELTRVKTAVFASAIRGLERIDGFGGKSAQLAEYQVYCGTPERYTEELQEVRDATPKSLRDTARKWLDDGVFKLEVDPFPDYQAASSGADRSHLPALGKPPALTLPPLQHATLSNGMKIALAERHDAPVVQFSLIADAGYAADADVKAGTAKLTLNMLDEGAGKYDALALAAAEDDIGAEISSGSSLDTSFIDLDALKAKLQPSLALYADVILHPNFPAAELERERKMQLAAIEQEKAQAVGIARRLYTRLLYGEQHPYANPASGSGTPASVASLQVDDLRAFYHRWLRPDNATLLIVGDTSMAEIRPLLEKQFGSWHAPDTPLPHKDLATVALPSAPRLVLINKTGAEQSLIMAAELAPPKSDPDDLAMQLAATTLGGNFVSRLNMNLREDKHWSYGAFAAIGGAKAQRPFFAYAPVQTDKTAESMTQIDQELEDALGKKPVTPAELDFARDSVVLSLPGDNETASGLAASYTTVLTYGLPDSYWNDIVPKSEALDVQAVNAAMHKLLHPQALTWIVVGDLAKIEAPVRKLAPSLGISDISVLDADGVRLR</sequence>
<evidence type="ECO:0000313" key="4">
    <source>
        <dbReference type="EMBL" id="NGY05518.1"/>
    </source>
</evidence>
<dbReference type="GO" id="GO:0046872">
    <property type="term" value="F:metal ion binding"/>
    <property type="evidence" value="ECO:0007669"/>
    <property type="project" value="InterPro"/>
</dbReference>
<feature type="domain" description="Peptidase M16 C-terminal" evidence="3">
    <location>
        <begin position="646"/>
        <end position="824"/>
    </location>
</feature>
<dbReference type="Gene3D" id="3.30.830.10">
    <property type="entry name" value="Metalloenzyme, LuxS/M16 peptidase-like"/>
    <property type="match status" value="4"/>
</dbReference>
<evidence type="ECO:0000256" key="1">
    <source>
        <dbReference type="SAM" id="SignalP"/>
    </source>
</evidence>
<protein>
    <submittedName>
        <fullName evidence="4">Insulinase family protein</fullName>
    </submittedName>
</protein>
<dbReference type="InterPro" id="IPR050361">
    <property type="entry name" value="MPP/UQCRC_Complex"/>
</dbReference>
<organism evidence="4 5">
    <name type="scientific">Solimonas terrae</name>
    <dbReference type="NCBI Taxonomy" id="1396819"/>
    <lineage>
        <taxon>Bacteria</taxon>
        <taxon>Pseudomonadati</taxon>
        <taxon>Pseudomonadota</taxon>
        <taxon>Gammaproteobacteria</taxon>
        <taxon>Nevskiales</taxon>
        <taxon>Nevskiaceae</taxon>
        <taxon>Solimonas</taxon>
    </lineage>
</organism>
<accession>A0A6M2BSQ6</accession>
<comment type="caution">
    <text evidence="4">The sequence shown here is derived from an EMBL/GenBank/DDBJ whole genome shotgun (WGS) entry which is preliminary data.</text>
</comment>
<keyword evidence="1" id="KW-0732">Signal</keyword>
<reference evidence="4 5" key="1">
    <citation type="journal article" date="2014" name="Int. J. Syst. Evol. Microbiol.">
        <title>Solimonas terrae sp. nov., isolated from soil.</title>
        <authorList>
            <person name="Kim S.J."/>
            <person name="Moon J.Y."/>
            <person name="Weon H.Y."/>
            <person name="Ahn J.H."/>
            <person name="Chen W.M."/>
            <person name="Kwon S.W."/>
        </authorList>
    </citation>
    <scope>NUCLEOTIDE SEQUENCE [LARGE SCALE GENOMIC DNA]</scope>
    <source>
        <strain evidence="4 5">KIS83-12</strain>
    </source>
</reference>
<dbReference type="Pfam" id="PF05193">
    <property type="entry name" value="Peptidase_M16_C"/>
    <property type="match status" value="2"/>
</dbReference>
<gene>
    <name evidence="4" type="ORF">G7Y85_12160</name>
</gene>
<feature type="domain" description="Peptidase M16 N-terminal" evidence="2">
    <location>
        <begin position="49"/>
        <end position="184"/>
    </location>
</feature>